<dbReference type="PANTHER" id="PTHR43690">
    <property type="entry name" value="NARDILYSIN"/>
    <property type="match status" value="1"/>
</dbReference>
<dbReference type="InterPro" id="IPR011765">
    <property type="entry name" value="Pept_M16_N"/>
</dbReference>
<feature type="domain" description="Peptidase M16 N-terminal" evidence="6">
    <location>
        <begin position="54"/>
        <end position="174"/>
    </location>
</feature>
<sequence>MYFMNILQKHFFIVLVFVCSLQVSGQELTLEDKIPFDSSIRTGTLDNGLKYFIKKNIKPEDRVELRLVVNAGSVLEDDDQRGLAHFTEHMAFNGSEHFAKNELVDYLQSVGVKFGAHLNAYTSFDETVYILPIPSDDEEIIDKGLTILQDWGGNLLFEPEEIEKERGVVIEEWRLGQGAQMRMVQAYLPIIFKESKYAERLPIGTKETLETFDPETIKRFYKDWYRPNLMAIIAVGDIDVDRMEAKIKKQFSSFKNPKNERSREEFGIPDNAEPLVAVASDKEATNTIFKIMYKSDPEEMTTGEDYRSALIQSLFTSMINQRLRDLLQEANPPYLYASTSIGSFLARSKSAFSCFAVPKPDDIEGGVRTLMNEIKRVELHGFMASELKTEKLNLMEAYDRAYKERDKTESEALVNELVSHFLEKEPVPGIEYEYEFVKNYLEEISLEEVNAIIGNQITEENRVVYLTAPDNEEITLPTNEDLLAWVKASDESIPEPLKESILSDQLIKTEPIPGRVVEETSIESLEVTSLKLSNGAQVFIKSTDYKNDEIQFMAYREGGISLAEDENYWSASFSTNIVALSGVGAYSYTDLQKVLAGKSVGLQPYLSDLEEGFRGSTTPKDLETLLKLTYLYFTEIRRDESAYQSLMQRNMAFLTNVMSDPNYFYQDQMAKILSQGEMRGGGIPTIDDLQKVDHDQALKFYKERFSSPGDFTFWFIGNIDENVLIPMIEKYLGSISSTQAETWVDRGVRPPSGMVSKKIYKGSEPKSSVSMIFTGEMEYSREESYHLRCLSEILDIRLVEILREEKGGVYGVGASGYGSRSPYENFEFTISFPCGPDNVDDLVAAAIAAIREIQNDGVSDENLNKIKEAQRRDQELHWKTNGYWMNVLKTYHVNGYDYEDVNWLNQRIEDLTAEDIQQVAKKYLNPEEYIQVVLYPEE</sequence>
<dbReference type="Proteomes" id="UP000192472">
    <property type="component" value="Unassembled WGS sequence"/>
</dbReference>
<name>A0A1W2GIH2_REIFA</name>
<dbReference type="InterPro" id="IPR050626">
    <property type="entry name" value="Peptidase_M16"/>
</dbReference>
<reference evidence="8 9" key="1">
    <citation type="submission" date="2017-04" db="EMBL/GenBank/DDBJ databases">
        <authorList>
            <person name="Afonso C.L."/>
            <person name="Miller P.J."/>
            <person name="Scott M.A."/>
            <person name="Spackman E."/>
            <person name="Goraichik I."/>
            <person name="Dimitrov K.M."/>
            <person name="Suarez D.L."/>
            <person name="Swayne D.E."/>
        </authorList>
    </citation>
    <scope>NUCLEOTIDE SEQUENCE [LARGE SCALE GENOMIC DNA]</scope>
    <source>
        <strain evidence="8 9">DSM 26133</strain>
    </source>
</reference>
<comment type="similarity">
    <text evidence="1">Belongs to the peptidase M16 family.</text>
</comment>
<keyword evidence="2 8" id="KW-0645">Protease</keyword>
<evidence type="ECO:0000259" key="7">
    <source>
        <dbReference type="Pfam" id="PF05193"/>
    </source>
</evidence>
<evidence type="ECO:0000256" key="3">
    <source>
        <dbReference type="ARBA" id="ARBA00022801"/>
    </source>
</evidence>
<dbReference type="STRING" id="692418.SAMN04488029_2903"/>
<evidence type="ECO:0000313" key="9">
    <source>
        <dbReference type="Proteomes" id="UP000192472"/>
    </source>
</evidence>
<dbReference type="Pfam" id="PF00675">
    <property type="entry name" value="Peptidase_M16"/>
    <property type="match status" value="1"/>
</dbReference>
<evidence type="ECO:0000259" key="6">
    <source>
        <dbReference type="Pfam" id="PF00675"/>
    </source>
</evidence>
<dbReference type="AlphaFoldDB" id="A0A1W2GIH2"/>
<keyword evidence="5" id="KW-0482">Metalloprotease</keyword>
<feature type="domain" description="Peptidase M16 C-terminal" evidence="7">
    <location>
        <begin position="692"/>
        <end position="869"/>
    </location>
</feature>
<dbReference type="OrthoDB" id="9811314at2"/>
<dbReference type="EMBL" id="FWYF01000003">
    <property type="protein sequence ID" value="SMD36455.1"/>
    <property type="molecule type" value="Genomic_DNA"/>
</dbReference>
<keyword evidence="9" id="KW-1185">Reference proteome</keyword>
<dbReference type="GO" id="GO:0006508">
    <property type="term" value="P:proteolysis"/>
    <property type="evidence" value="ECO:0007669"/>
    <property type="project" value="UniProtKB-KW"/>
</dbReference>
<evidence type="ECO:0000256" key="4">
    <source>
        <dbReference type="ARBA" id="ARBA00022833"/>
    </source>
</evidence>
<protein>
    <submittedName>
        <fullName evidence="8">Zinc protease</fullName>
    </submittedName>
</protein>
<gene>
    <name evidence="8" type="ORF">SAMN04488029_2903</name>
</gene>
<keyword evidence="3" id="KW-0378">Hydrolase</keyword>
<evidence type="ECO:0000256" key="2">
    <source>
        <dbReference type="ARBA" id="ARBA00022670"/>
    </source>
</evidence>
<feature type="domain" description="Peptidase M16 C-terminal" evidence="7">
    <location>
        <begin position="212"/>
        <end position="393"/>
    </location>
</feature>
<evidence type="ECO:0000256" key="5">
    <source>
        <dbReference type="ARBA" id="ARBA00023049"/>
    </source>
</evidence>
<dbReference type="GO" id="GO:0046872">
    <property type="term" value="F:metal ion binding"/>
    <property type="evidence" value="ECO:0007669"/>
    <property type="project" value="InterPro"/>
</dbReference>
<evidence type="ECO:0000256" key="1">
    <source>
        <dbReference type="ARBA" id="ARBA00007261"/>
    </source>
</evidence>
<dbReference type="GO" id="GO:0008237">
    <property type="term" value="F:metallopeptidase activity"/>
    <property type="evidence" value="ECO:0007669"/>
    <property type="project" value="UniProtKB-KW"/>
</dbReference>
<dbReference type="InterPro" id="IPR011249">
    <property type="entry name" value="Metalloenz_LuxS/M16"/>
</dbReference>
<organism evidence="8 9">
    <name type="scientific">Reichenbachiella faecimaris</name>
    <dbReference type="NCBI Taxonomy" id="692418"/>
    <lineage>
        <taxon>Bacteria</taxon>
        <taxon>Pseudomonadati</taxon>
        <taxon>Bacteroidota</taxon>
        <taxon>Cytophagia</taxon>
        <taxon>Cytophagales</taxon>
        <taxon>Reichenbachiellaceae</taxon>
        <taxon>Reichenbachiella</taxon>
    </lineage>
</organism>
<dbReference type="Pfam" id="PF05193">
    <property type="entry name" value="Peptidase_M16_C"/>
    <property type="match status" value="2"/>
</dbReference>
<keyword evidence="4" id="KW-0862">Zinc</keyword>
<accession>A0A1W2GIH2</accession>
<evidence type="ECO:0000313" key="8">
    <source>
        <dbReference type="EMBL" id="SMD36455.1"/>
    </source>
</evidence>
<dbReference type="Gene3D" id="3.30.830.10">
    <property type="entry name" value="Metalloenzyme, LuxS/M16 peptidase-like"/>
    <property type="match status" value="4"/>
</dbReference>
<proteinExistence type="inferred from homology"/>
<dbReference type="SUPFAM" id="SSF63411">
    <property type="entry name" value="LuxS/MPP-like metallohydrolase"/>
    <property type="match status" value="4"/>
</dbReference>
<dbReference type="InterPro" id="IPR007863">
    <property type="entry name" value="Peptidase_M16_C"/>
</dbReference>
<dbReference type="PANTHER" id="PTHR43690:SF34">
    <property type="entry name" value="ZINC PROTEASE PQQL-LIKE"/>
    <property type="match status" value="1"/>
</dbReference>